<dbReference type="GO" id="GO:0002151">
    <property type="term" value="F:G-quadruplex RNA binding"/>
    <property type="evidence" value="ECO:0007669"/>
    <property type="project" value="InterPro"/>
</dbReference>
<dbReference type="InterPro" id="IPR025999">
    <property type="entry name" value="MCRS_N"/>
</dbReference>
<dbReference type="PANTHER" id="PTHR13233">
    <property type="entry name" value="MICROSPHERULE PROTEIN 1"/>
    <property type="match status" value="1"/>
</dbReference>
<dbReference type="InterPro" id="IPR000253">
    <property type="entry name" value="FHA_dom"/>
</dbReference>
<dbReference type="EMBL" id="CAJFCJ010000001">
    <property type="protein sequence ID" value="CAD5111271.1"/>
    <property type="molecule type" value="Genomic_DNA"/>
</dbReference>
<dbReference type="Pfam" id="PF00498">
    <property type="entry name" value="FHA"/>
    <property type="match status" value="1"/>
</dbReference>
<dbReference type="OrthoDB" id="10262769at2759"/>
<organism evidence="4 5">
    <name type="scientific">Dimorphilus gyrociliatus</name>
    <dbReference type="NCBI Taxonomy" id="2664684"/>
    <lineage>
        <taxon>Eukaryota</taxon>
        <taxon>Metazoa</taxon>
        <taxon>Spiralia</taxon>
        <taxon>Lophotrochozoa</taxon>
        <taxon>Annelida</taxon>
        <taxon>Polychaeta</taxon>
        <taxon>Polychaeta incertae sedis</taxon>
        <taxon>Dinophilidae</taxon>
        <taxon>Dimorphilus</taxon>
    </lineage>
</organism>
<feature type="region of interest" description="Disordered" evidence="2">
    <location>
        <begin position="1"/>
        <end position="145"/>
    </location>
</feature>
<dbReference type="SUPFAM" id="SSF49879">
    <property type="entry name" value="SMAD/FHA domain"/>
    <property type="match status" value="1"/>
</dbReference>
<dbReference type="PANTHER" id="PTHR13233:SF0">
    <property type="entry name" value="MICROSPHERULE PROTEIN 1"/>
    <property type="match status" value="1"/>
</dbReference>
<comment type="caution">
    <text evidence="4">The sequence shown here is derived from an EMBL/GenBank/DDBJ whole genome shotgun (WGS) entry which is preliminary data.</text>
</comment>
<dbReference type="Proteomes" id="UP000549394">
    <property type="component" value="Unassembled WGS sequence"/>
</dbReference>
<evidence type="ECO:0000256" key="1">
    <source>
        <dbReference type="SAM" id="Coils"/>
    </source>
</evidence>
<dbReference type="CDD" id="cd22687">
    <property type="entry name" value="FHA_MCRS1"/>
    <property type="match status" value="1"/>
</dbReference>
<sequence length="786" mass="89203">MSEQQTPQSSDNPDLGRRRVSTRSIKRKKFDDELVESSLAKTDRAGRGKGGAEPKTPTTPAATTTATTTITPSTSQATPTATTISTEGTVKAESPGASTPTPVVPVLPASSQNTEKKKPTNKSISAPKRIRKSKKPPASRKDLGRWKPQDDLTLITAVQQTNDLKKVYTAVKFSCQFSYREIQERWYLLLYDQKLSKVAVNAMKQLHPELVQSIMAKTLFSDKEEKLLSVIPSQSQPTLEAFQEILEQNRHIFHPARSAKALHNHWSLMKFHDLLRDQNAITKNSLVCTFSDAEEIVMQDEHLLDEIDQVIDEEMKIEQRNKMREIRKLKEEINKLQVLVDSVIGINPVDFDSQTWAVLKGRLVRYLMRSKEITIGRKTSDNSVDVDLNLEGPSHKISRRQGIIQMNIMGEFYIANEGKRPIFVDGRPVLRGHKTKLNDNATIEISCLRLIFLINEDLLNSLRSDYAFENETKFSISGTIGIKLEKSEQIMINIEEDVVNESIKAFDTPSSEYGQSLSFIKGYHLLNTSSISTIDASTRGKLSNIGRTPCHNNFVTSTPAYALTKGFNIKNSLSRMEDCSMNSKFDDNESKDDRPDFNDETVFSQQKDMKFDGDITKKPLSRSRLESIDVSLEEMKLYIEKIKLLNLPCDSVEDFHKAEDLLLKENLSKILKKWLMIEEGDEIGQLTRCILSRLIGPNLAKQMNKGKVANIAKLDSQTGKLLFTGTKFYKPVYTAIMKHPSLLQMRDYEKHLAINREVELWFFKMNEKVSRKAIEYPNNAAQFCYD</sequence>
<name>A0A7I8V6W1_9ANNE</name>
<dbReference type="SMART" id="SM00240">
    <property type="entry name" value="FHA"/>
    <property type="match status" value="1"/>
</dbReference>
<evidence type="ECO:0000259" key="3">
    <source>
        <dbReference type="PROSITE" id="PS50006"/>
    </source>
</evidence>
<evidence type="ECO:0000313" key="4">
    <source>
        <dbReference type="EMBL" id="CAD5111271.1"/>
    </source>
</evidence>
<dbReference type="Gene3D" id="2.60.200.20">
    <property type="match status" value="1"/>
</dbReference>
<dbReference type="GO" id="GO:0071339">
    <property type="term" value="C:MLL1 complex"/>
    <property type="evidence" value="ECO:0007669"/>
    <property type="project" value="InterPro"/>
</dbReference>
<proteinExistence type="predicted"/>
<dbReference type="InterPro" id="IPR037912">
    <property type="entry name" value="MCRS1"/>
</dbReference>
<reference evidence="4 5" key="1">
    <citation type="submission" date="2020-08" db="EMBL/GenBank/DDBJ databases">
        <authorList>
            <person name="Hejnol A."/>
        </authorList>
    </citation>
    <scope>NUCLEOTIDE SEQUENCE [LARGE SCALE GENOMIC DNA]</scope>
</reference>
<feature type="compositionally biased region" description="Polar residues" evidence="2">
    <location>
        <begin position="1"/>
        <end position="12"/>
    </location>
</feature>
<feature type="coiled-coil region" evidence="1">
    <location>
        <begin position="312"/>
        <end position="339"/>
    </location>
</feature>
<feature type="compositionally biased region" description="Basic and acidic residues" evidence="2">
    <location>
        <begin position="41"/>
        <end position="52"/>
    </location>
</feature>
<dbReference type="PROSITE" id="PS50006">
    <property type="entry name" value="FHA_DOMAIN"/>
    <property type="match status" value="1"/>
</dbReference>
<dbReference type="AlphaFoldDB" id="A0A7I8V6W1"/>
<feature type="domain" description="FHA" evidence="3">
    <location>
        <begin position="373"/>
        <end position="429"/>
    </location>
</feature>
<protein>
    <submittedName>
        <fullName evidence="4">DgyrCDS593</fullName>
    </submittedName>
</protein>
<dbReference type="GO" id="GO:0031011">
    <property type="term" value="C:Ino80 complex"/>
    <property type="evidence" value="ECO:0007669"/>
    <property type="project" value="InterPro"/>
</dbReference>
<dbReference type="GO" id="GO:0045944">
    <property type="term" value="P:positive regulation of transcription by RNA polymerase II"/>
    <property type="evidence" value="ECO:0007669"/>
    <property type="project" value="TreeGrafter"/>
</dbReference>
<feature type="compositionally biased region" description="Basic residues" evidence="2">
    <location>
        <begin position="128"/>
        <end position="138"/>
    </location>
</feature>
<gene>
    <name evidence="4" type="ORF">DGYR_LOCUS592</name>
</gene>
<evidence type="ECO:0000256" key="2">
    <source>
        <dbReference type="SAM" id="MobiDB-lite"/>
    </source>
</evidence>
<dbReference type="InterPro" id="IPR008984">
    <property type="entry name" value="SMAD_FHA_dom_sf"/>
</dbReference>
<keyword evidence="1" id="KW-0175">Coiled coil</keyword>
<keyword evidence="5" id="KW-1185">Reference proteome</keyword>
<evidence type="ECO:0000313" key="5">
    <source>
        <dbReference type="Proteomes" id="UP000549394"/>
    </source>
</evidence>
<dbReference type="GO" id="GO:0044545">
    <property type="term" value="C:NSL complex"/>
    <property type="evidence" value="ECO:0007669"/>
    <property type="project" value="TreeGrafter"/>
</dbReference>
<feature type="compositionally biased region" description="Low complexity" evidence="2">
    <location>
        <begin position="56"/>
        <end position="86"/>
    </location>
</feature>
<dbReference type="Pfam" id="PF13325">
    <property type="entry name" value="MCRS_N"/>
    <property type="match status" value="1"/>
</dbReference>
<accession>A0A7I8V6W1</accession>
<feature type="compositionally biased region" description="Basic residues" evidence="2">
    <location>
        <begin position="18"/>
        <end position="28"/>
    </location>
</feature>